<evidence type="ECO:0000313" key="2">
    <source>
        <dbReference type="Proteomes" id="UP000886595"/>
    </source>
</evidence>
<sequence>MDSADRVLAASGSCSDIRRFTLNSPLHVDSSHTKRWTRNMLNFIISDFILDKTAYDSLVLDELACKTLVDLKLDGAFKIPMLPEDTSFPALKSLTLVCAHFCSLGEFEKLISAFPLLEELTVYGIFLGILEMFSHPVLSKP</sequence>
<dbReference type="AlphaFoldDB" id="A0A8X7P3N3"/>
<name>A0A8X7P3N3_BRACI</name>
<dbReference type="PANTHER" id="PTHR31293">
    <property type="entry name" value="RNI-LIKE SUPERFAMILY PROTEIN"/>
    <property type="match status" value="1"/>
</dbReference>
<accession>A0A8X7P3N3</accession>
<organism evidence="1 2">
    <name type="scientific">Brassica carinata</name>
    <name type="common">Ethiopian mustard</name>
    <name type="synonym">Abyssinian cabbage</name>
    <dbReference type="NCBI Taxonomy" id="52824"/>
    <lineage>
        <taxon>Eukaryota</taxon>
        <taxon>Viridiplantae</taxon>
        <taxon>Streptophyta</taxon>
        <taxon>Embryophyta</taxon>
        <taxon>Tracheophyta</taxon>
        <taxon>Spermatophyta</taxon>
        <taxon>Magnoliopsida</taxon>
        <taxon>eudicotyledons</taxon>
        <taxon>Gunneridae</taxon>
        <taxon>Pentapetalae</taxon>
        <taxon>rosids</taxon>
        <taxon>malvids</taxon>
        <taxon>Brassicales</taxon>
        <taxon>Brassicaceae</taxon>
        <taxon>Brassiceae</taxon>
        <taxon>Brassica</taxon>
    </lineage>
</organism>
<evidence type="ECO:0000313" key="1">
    <source>
        <dbReference type="EMBL" id="KAG2245314.1"/>
    </source>
</evidence>
<gene>
    <name evidence="1" type="ORF">Bca52824_092853</name>
</gene>
<dbReference type="EMBL" id="JAAMPC010000025">
    <property type="protein sequence ID" value="KAG2245314.1"/>
    <property type="molecule type" value="Genomic_DNA"/>
</dbReference>
<dbReference type="InterPro" id="IPR055294">
    <property type="entry name" value="FBL60-like"/>
</dbReference>
<dbReference type="Proteomes" id="UP000886595">
    <property type="component" value="Unassembled WGS sequence"/>
</dbReference>
<proteinExistence type="predicted"/>
<keyword evidence="2" id="KW-1185">Reference proteome</keyword>
<protein>
    <submittedName>
        <fullName evidence="1">Uncharacterized protein</fullName>
    </submittedName>
</protein>
<dbReference type="PANTHER" id="PTHR31293:SF12">
    <property type="entry name" value="RNI-LIKE SUPERFAMILY PROTEIN"/>
    <property type="match status" value="1"/>
</dbReference>
<reference evidence="1 2" key="1">
    <citation type="submission" date="2020-02" db="EMBL/GenBank/DDBJ databases">
        <authorList>
            <person name="Ma Q."/>
            <person name="Huang Y."/>
            <person name="Song X."/>
            <person name="Pei D."/>
        </authorList>
    </citation>
    <scope>NUCLEOTIDE SEQUENCE [LARGE SCALE GENOMIC DNA]</scope>
    <source>
        <strain evidence="1">Sxm20200214</strain>
        <tissue evidence="1">Leaf</tissue>
    </source>
</reference>
<comment type="caution">
    <text evidence="1">The sequence shown here is derived from an EMBL/GenBank/DDBJ whole genome shotgun (WGS) entry which is preliminary data.</text>
</comment>